<reference evidence="2 3" key="2">
    <citation type="submission" date="2020-05" db="EMBL/GenBank/DDBJ databases">
        <title>Draft genome sequence of Desulfovibrio sp. strainFSS-1.</title>
        <authorList>
            <person name="Shimoshige H."/>
            <person name="Kobayashi H."/>
            <person name="Maekawa T."/>
        </authorList>
    </citation>
    <scope>NUCLEOTIDE SEQUENCE [LARGE SCALE GENOMIC DNA]</scope>
    <source>
        <strain evidence="2 3">SIID29052-01</strain>
    </source>
</reference>
<evidence type="ECO:0000313" key="3">
    <source>
        <dbReference type="Proteomes" id="UP000494245"/>
    </source>
</evidence>
<feature type="transmembrane region" description="Helical" evidence="1">
    <location>
        <begin position="84"/>
        <end position="117"/>
    </location>
</feature>
<reference evidence="2 3" key="1">
    <citation type="submission" date="2020-04" db="EMBL/GenBank/DDBJ databases">
        <authorList>
            <consortium name="Desulfovibrio sp. FSS-1 genome sequencing consortium"/>
            <person name="Shimoshige H."/>
            <person name="Kobayashi H."/>
            <person name="Maekawa T."/>
        </authorList>
    </citation>
    <scope>NUCLEOTIDE SEQUENCE [LARGE SCALE GENOMIC DNA]</scope>
    <source>
        <strain evidence="2 3">SIID29052-01</strain>
    </source>
</reference>
<accession>A0A6V8LIG4</accession>
<dbReference type="Pfam" id="PF04306">
    <property type="entry name" value="DUF456"/>
    <property type="match status" value="1"/>
</dbReference>
<organism evidence="2 3">
    <name type="scientific">Fundidesulfovibrio magnetotacticus</name>
    <dbReference type="NCBI Taxonomy" id="2730080"/>
    <lineage>
        <taxon>Bacteria</taxon>
        <taxon>Pseudomonadati</taxon>
        <taxon>Thermodesulfobacteriota</taxon>
        <taxon>Desulfovibrionia</taxon>
        <taxon>Desulfovibrionales</taxon>
        <taxon>Desulfovibrionaceae</taxon>
        <taxon>Fundidesulfovibrio</taxon>
    </lineage>
</organism>
<keyword evidence="1" id="KW-0472">Membrane</keyword>
<dbReference type="InterPro" id="IPR007403">
    <property type="entry name" value="DUF456"/>
</dbReference>
<evidence type="ECO:0000256" key="1">
    <source>
        <dbReference type="SAM" id="Phobius"/>
    </source>
</evidence>
<dbReference type="RefSeq" id="WP_173080637.1">
    <property type="nucleotide sequence ID" value="NZ_BLTE01000001.1"/>
</dbReference>
<sequence>MEYVWSILYILLLLGVLSLNVLGLPANWVILALAWLWDFTHPSLNLGWGYYAPLIAMAVLGEALEFGAQFYGAKKYGGTNKGNLGAFIGAIAGAIFFAPFLFGFGALLGAVGGAYVGCYVFERMHGRPSPEAWHAARGAMWGRVLGFVVKIGLGGAMVGLAARAAWPAAKQAVAALGF</sequence>
<name>A0A6V8LIG4_9BACT</name>
<dbReference type="AlphaFoldDB" id="A0A6V8LIG4"/>
<feature type="transmembrane region" description="Helical" evidence="1">
    <location>
        <begin position="48"/>
        <end position="72"/>
    </location>
</feature>
<protein>
    <recommendedName>
        <fullName evidence="4">DUF456 domain-containing protein</fullName>
    </recommendedName>
</protein>
<dbReference type="Proteomes" id="UP000494245">
    <property type="component" value="Unassembled WGS sequence"/>
</dbReference>
<gene>
    <name evidence="2" type="ORF">NNJEOMEG_00328</name>
</gene>
<dbReference type="EMBL" id="BLTE01000001">
    <property type="protein sequence ID" value="GFK92503.1"/>
    <property type="molecule type" value="Genomic_DNA"/>
</dbReference>
<keyword evidence="1" id="KW-1133">Transmembrane helix</keyword>
<proteinExistence type="predicted"/>
<comment type="caution">
    <text evidence="2">The sequence shown here is derived from an EMBL/GenBank/DDBJ whole genome shotgun (WGS) entry which is preliminary data.</text>
</comment>
<evidence type="ECO:0008006" key="4">
    <source>
        <dbReference type="Google" id="ProtNLM"/>
    </source>
</evidence>
<feature type="transmembrane region" description="Helical" evidence="1">
    <location>
        <begin position="140"/>
        <end position="162"/>
    </location>
</feature>
<keyword evidence="3" id="KW-1185">Reference proteome</keyword>
<evidence type="ECO:0000313" key="2">
    <source>
        <dbReference type="EMBL" id="GFK92503.1"/>
    </source>
</evidence>
<keyword evidence="1" id="KW-0812">Transmembrane</keyword>
<feature type="transmembrane region" description="Helical" evidence="1">
    <location>
        <begin position="7"/>
        <end position="36"/>
    </location>
</feature>